<evidence type="ECO:0000256" key="5">
    <source>
        <dbReference type="ARBA" id="ARBA00022801"/>
    </source>
</evidence>
<keyword evidence="6" id="KW-0479">Metal-binding</keyword>
<dbReference type="Proteomes" id="UP001152797">
    <property type="component" value="Unassembled WGS sequence"/>
</dbReference>
<evidence type="ECO:0000313" key="11">
    <source>
        <dbReference type="EMBL" id="CAI4017516.1"/>
    </source>
</evidence>
<dbReference type="EMBL" id="CAMXCT010006639">
    <property type="protein sequence ID" value="CAI4017516.1"/>
    <property type="molecule type" value="Genomic_DNA"/>
</dbReference>
<feature type="compositionally biased region" description="Acidic residues" evidence="7">
    <location>
        <begin position="1665"/>
        <end position="1676"/>
    </location>
</feature>
<keyword evidence="4" id="KW-0255">Endonuclease</keyword>
<dbReference type="SUPFAM" id="SSF53098">
    <property type="entry name" value="Ribonuclease H-like"/>
    <property type="match status" value="1"/>
</dbReference>
<keyword evidence="2" id="KW-0548">Nucleotidyltransferase</keyword>
<dbReference type="GO" id="GO:0015074">
    <property type="term" value="P:DNA integration"/>
    <property type="evidence" value="ECO:0007669"/>
    <property type="project" value="InterPro"/>
</dbReference>
<feature type="domain" description="Integrase catalytic" evidence="10">
    <location>
        <begin position="1824"/>
        <end position="1989"/>
    </location>
</feature>
<feature type="compositionally biased region" description="Polar residues" evidence="7">
    <location>
        <begin position="1185"/>
        <end position="1200"/>
    </location>
</feature>
<feature type="compositionally biased region" description="Polar residues" evidence="7">
    <location>
        <begin position="1"/>
        <end position="16"/>
    </location>
</feature>
<dbReference type="InterPro" id="IPR001878">
    <property type="entry name" value="Znf_CCHC"/>
</dbReference>
<dbReference type="Gene3D" id="4.10.60.10">
    <property type="entry name" value="Zinc finger, CCHC-type"/>
    <property type="match status" value="1"/>
</dbReference>
<dbReference type="PROSITE" id="PS50175">
    <property type="entry name" value="ASP_PROT_RETROV"/>
    <property type="match status" value="1"/>
</dbReference>
<feature type="compositionally biased region" description="Acidic residues" evidence="7">
    <location>
        <begin position="255"/>
        <end position="269"/>
    </location>
</feature>
<feature type="compositionally biased region" description="Polar residues" evidence="7">
    <location>
        <begin position="1094"/>
        <end position="1109"/>
    </location>
</feature>
<dbReference type="InterPro" id="IPR001584">
    <property type="entry name" value="Integrase_cat-core"/>
</dbReference>
<evidence type="ECO:0000313" key="14">
    <source>
        <dbReference type="Proteomes" id="UP001152797"/>
    </source>
</evidence>
<feature type="region of interest" description="Disordered" evidence="7">
    <location>
        <begin position="2136"/>
        <end position="2187"/>
    </location>
</feature>
<keyword evidence="1" id="KW-0808">Transferase</keyword>
<feature type="region of interest" description="Disordered" evidence="7">
    <location>
        <begin position="1654"/>
        <end position="1717"/>
    </location>
</feature>
<keyword evidence="3" id="KW-0540">Nuclease</keyword>
<feature type="region of interest" description="Disordered" evidence="7">
    <location>
        <begin position="2201"/>
        <end position="2271"/>
    </location>
</feature>
<feature type="region of interest" description="Disordered" evidence="7">
    <location>
        <begin position="589"/>
        <end position="623"/>
    </location>
</feature>
<reference evidence="11" key="1">
    <citation type="submission" date="2022-10" db="EMBL/GenBank/DDBJ databases">
        <authorList>
            <person name="Chen Y."/>
            <person name="Dougan E. K."/>
            <person name="Chan C."/>
            <person name="Rhodes N."/>
            <person name="Thang M."/>
        </authorList>
    </citation>
    <scope>NUCLEOTIDE SEQUENCE</scope>
</reference>
<dbReference type="PANTHER" id="PTHR37984">
    <property type="entry name" value="PROTEIN CBG26694"/>
    <property type="match status" value="1"/>
</dbReference>
<dbReference type="Gene3D" id="2.40.70.10">
    <property type="entry name" value="Acid Proteases"/>
    <property type="match status" value="1"/>
</dbReference>
<keyword evidence="6" id="KW-0862">Zinc</keyword>
<dbReference type="InterPro" id="IPR001995">
    <property type="entry name" value="Peptidase_A2_cat"/>
</dbReference>
<dbReference type="GO" id="GO:0006508">
    <property type="term" value="P:proteolysis"/>
    <property type="evidence" value="ECO:0007669"/>
    <property type="project" value="InterPro"/>
</dbReference>
<evidence type="ECO:0000256" key="7">
    <source>
        <dbReference type="SAM" id="MobiDB-lite"/>
    </source>
</evidence>
<comment type="caution">
    <text evidence="11">The sequence shown here is derived from an EMBL/GenBank/DDBJ whole genome shotgun (WGS) entry which is preliminary data.</text>
</comment>
<evidence type="ECO:0000313" key="13">
    <source>
        <dbReference type="EMBL" id="CAL4804828.1"/>
    </source>
</evidence>
<feature type="region of interest" description="Disordered" evidence="7">
    <location>
        <begin position="251"/>
        <end position="277"/>
    </location>
</feature>
<feature type="compositionally biased region" description="Low complexity" evidence="7">
    <location>
        <begin position="385"/>
        <end position="404"/>
    </location>
</feature>
<dbReference type="GO" id="GO:0016779">
    <property type="term" value="F:nucleotidyltransferase activity"/>
    <property type="evidence" value="ECO:0007669"/>
    <property type="project" value="UniProtKB-KW"/>
</dbReference>
<dbReference type="SUPFAM" id="SSF57756">
    <property type="entry name" value="Retrovirus zinc finger-like domains"/>
    <property type="match status" value="1"/>
</dbReference>
<feature type="compositionally biased region" description="Low complexity" evidence="7">
    <location>
        <begin position="1688"/>
        <end position="1709"/>
    </location>
</feature>
<dbReference type="GO" id="GO:0003676">
    <property type="term" value="F:nucleic acid binding"/>
    <property type="evidence" value="ECO:0007669"/>
    <property type="project" value="InterPro"/>
</dbReference>
<evidence type="ECO:0000313" key="12">
    <source>
        <dbReference type="EMBL" id="CAL1170891.1"/>
    </source>
</evidence>
<dbReference type="InterPro" id="IPR036397">
    <property type="entry name" value="RNaseH_sf"/>
</dbReference>
<feature type="region of interest" description="Disordered" evidence="7">
    <location>
        <begin position="379"/>
        <end position="404"/>
    </location>
</feature>
<dbReference type="GO" id="GO:0008270">
    <property type="term" value="F:zinc ion binding"/>
    <property type="evidence" value="ECO:0007669"/>
    <property type="project" value="UniProtKB-KW"/>
</dbReference>
<dbReference type="Gene3D" id="3.30.420.10">
    <property type="entry name" value="Ribonuclease H-like superfamily/Ribonuclease H"/>
    <property type="match status" value="1"/>
</dbReference>
<dbReference type="InterPro" id="IPR050951">
    <property type="entry name" value="Retrovirus_Pol_polyprotein"/>
</dbReference>
<dbReference type="InterPro" id="IPR036875">
    <property type="entry name" value="Znf_CCHC_sf"/>
</dbReference>
<protein>
    <submittedName>
        <fullName evidence="13">Gypsy retrotransposon integrase-like protein 1</fullName>
    </submittedName>
</protein>
<gene>
    <name evidence="11" type="ORF">C1SCF055_LOCUS42156</name>
</gene>
<dbReference type="PANTHER" id="PTHR37984:SF5">
    <property type="entry name" value="PROTEIN NYNRIN-LIKE"/>
    <property type="match status" value="1"/>
</dbReference>
<evidence type="ECO:0000256" key="4">
    <source>
        <dbReference type="ARBA" id="ARBA00022759"/>
    </source>
</evidence>
<sequence>MSPQAQAASPVPQVSSAFDLLGKPQPAPASQGPVPDQHEMTRQLINALGGERKPLPSWNGAPSTLRTWLKMLAFWEMDNTTPKAKWGLKLYQSLAEGSAARKVADQVPTEVILSQNGYSSILQALTQKYAPYLAIAAPAAIDSFFFSGDRSRGESFNSFVANKEIQRQEMNLMVGQEVNDLVCGRILLRQANLTDLQRELLAIKGTALFGFHQMADMLRTLDRSEVISKGSMMGSSAGNNTTKAFFGMEAHEDDGQGEDDGAASEEDDASTTTVSDGFIMMEDREYTEMEAVYLQAYQDVRRDLRQRRRERGYIKHQRQGGRKASRGGRHERSGGRGHPSGGGRSQQHPKKFKGNAQDLASRTKCFSCGELGHFAADCPRRRQQSQRQKPPQGSQSQTFVASTGTPQVTTTVGVMYKDIQIFNALSVRGFEALLDTGAEEGVLGTTAYQALQQELLQFGLTDVRVSVPPTSCAGVGGRVDPLFTTDVPVGIAQLHGVIRFTVLQDSEDVQTPPLLPVSFLETIGASIDLQSNTLSTRWGHQTGLRRLASKHRVVNMLDYGSRPWRLPDVHRGPSGTDPFVIQQEYDQPALQHPPMPIPDGDQSGVQSGSHRTTRARDRADRPAQARNVIGSSHIRSRSRSLPANVLINQEVTPRHPARPLRDVLVWCKLANGQIEHIETVPGPVTELLHPVQAFSRSHVQALTPRRLTLMEWATVGGGPDRVPHRFIVDDCWNTWSPTDPAEYAWHGHVLFFEDPVQHAPEGPTFVPTGLLPGQSDPDLAYYLNVWAASPSPFSGYKGAHSTVFSGEWEVFLDFDDSSSLPSSTAFDVAVLDATASRTQPSPAASRASYLVSGSPSHQTEYFDLINNDCDECLEFQNEQVFNNNSLSNKVFQALSKLRCRSRRASFSNEIDWMESSDNVMDQTSVATSFSVASCDMLKKPFLQHVRSRIGRAVQISSDDEAPRSSKPKTTELQRMAAWKRMTLALLLMLETAGKQVVMDYIAKKSLELKDNDQARKEHNFKDKKMSVRNHNKTAIIQGIGKPLPRSTSQKTWHADPMKCNHPAEYMRCRANPHSKWWVCLECGSRWQRLMEPSGASSSTSAVPECQNAQRVVEEKTGRSYPEFLPAPRSRPQQGNIQLQNDLKGQINYVIKPKDVNVDKETKVVKTEPGILEHGSQTTRGRKVKQVQSGLRPTQRSKTPTSRGLMEEAQELVASDGSWEEDIPMTVDLAEESARAVSQQPVALYALPGANEAVSQSAADLSGSIKQLPRPVKRTILAYYKKNFSGQSSSKGSAHNGGIDLMEIYSPPRVTARARRFGLKHGGALDLATGWDFTLESHRDAALKLVRELKPALIILSPPRRTFSSLRHLSDHKRSRDVLEREKSEGLEHLRFTAQLAKLQMKEHRGFLFEHPMFANSCESEPLAELIASEGVFQVKLDMCVFGLVTRDNMPALKPTMLLTNIETLAIHLGRRCEGRHLQHQPPIGGRAAAAAIYTDQFVDSILRALRQHLQLRPEGHPPQDYWSFNGVQLVRHHVHPRMALFNPSHVTNIPVEISVLGDQRQTANNVNQKLSDNWRNGGVVSPWPQHWTGTTTFSIADHMVLPNNVAQLANWCASSAAHALFTFVREETDFIVEWEQLQPDLPAESQLPSLHTFPTRKILGGGDTPADDGVFEDDADAGGFSVPVQDFSTPSVGSSSTSSQSSSTPLQSSMRDGAIPSRLRKALPTIEEAKGEDALEDELDMEVERAGREVRGPQASARTAEQIEEQTLHPELRRELYRLHRNLGHPDQERFLRALRHAGVRPEVIRWAKMCFKCPLCESRKKPSSQRPSHLVKSLNFNEVVGIDLFFVRSKPLLNVLCWGTDLMHVEILPNKRSDVVLEAFLRGWVAHYGPPRLVVCDQGREFLGEAFANKINQLGILLHFTDVRSPWQNARTERAGGAFKSKLETIIHETSAEGEHEFALAVSETQVARNRYMNRAGFTPYQRVFGTMPRLPASMLADDYLDRDLVLSSGGDEVRRAWDIRDAAAAAWMKSQDSEAVRRALRTTTRTADLKKLEPGDVVYVWRNVPDYHGWTGPGVVVAVSENGRSLWVSMRGYLIKASREQSRAATSEESLGAELVQELSKAMLQDMESGNISHYRDIEGEGGPDDDVVAQPLEGEPQPPLPEVPAEDEDVEMQSSAQEPETPAQVPAPFEADDLLMDVDIPVPQPPDPGQDQGDGSTRTPSIAPEPETPVPATTPSLTPRTTATPAMSRRPSGIQVDEGAGGRLTSSFGPMRETRAQLTMPYPFSAPAPPAWPSSTRSSNFYNVLPEDDTKKVFWKYIKSRKDSMPTPLDETTYELKDACGMINYKDSKMYLTKAKTSPGQVTFTQLPPEQVPAFRKARDKEIKSLVDSGAVRILSIEESLKFLKENPDCVLESRYVDRWKPTDAFGVLPNEFYDKGFKPHEHPGLAAKSRWCVVGWKDPMIHEIERSAPTPLTSSMYLFLQLCSSRKWTARAKDAKTAFLQSRPTTRRRKLACRMPKDETFPGYDWRQLILLLTEVYGLVSGPAWWRRSFLELCVQELKYRVNVYDRCVLTLDGPEDPQGGEVPTRGIMVIEVDDILEAGDEVHRQKMQWLENKLRFGKVENLQINVEGSGYAGRRLKQNQDFSFEYHMTDYINNRLKPIQFDRKFYKKDTANEKLNQEEEQQLRGIIAAINWVAREGRPDASTSASILSGIFPNATLQDALEINNVVKHLKDNPITLRIHPIPEKDIRHVVISDASFDVTGKVKPQHGWVQGISTPQLNAGQVAPFSIISWRSRRLRRKAGSTMLCEAISLSTALGALEKQVAVFESFRISRFDPQTMVGGSFESQMGLRGPPTVIASEDPQFLDPKAIALVDAKALFDGANNEQAQGEDDRSALEIAVIQESLAKLAGRMRWIPHNRNPADGLTKLLSKSHLAPLLDLIRTNILQIEEEEQVLDREKQSECRQRARA</sequence>
<dbReference type="InterPro" id="IPR021109">
    <property type="entry name" value="Peptidase_aspartic_dom_sf"/>
</dbReference>
<name>A0A9P1GMD9_9DINO</name>
<feature type="domain" description="CCHC-type" evidence="8">
    <location>
        <begin position="364"/>
        <end position="380"/>
    </location>
</feature>
<keyword evidence="5" id="KW-0378">Hydrolase</keyword>
<evidence type="ECO:0000256" key="2">
    <source>
        <dbReference type="ARBA" id="ARBA00022695"/>
    </source>
</evidence>
<evidence type="ECO:0000256" key="3">
    <source>
        <dbReference type="ARBA" id="ARBA00022722"/>
    </source>
</evidence>
<keyword evidence="6" id="KW-0863">Zinc-finger</keyword>
<evidence type="ECO:0000259" key="9">
    <source>
        <dbReference type="PROSITE" id="PS50175"/>
    </source>
</evidence>
<feature type="compositionally biased region" description="Basic residues" evidence="7">
    <location>
        <begin position="308"/>
        <end position="327"/>
    </location>
</feature>
<feature type="region of interest" description="Disordered" evidence="7">
    <location>
        <begin position="308"/>
        <end position="356"/>
    </location>
</feature>
<dbReference type="GO" id="GO:0004519">
    <property type="term" value="F:endonuclease activity"/>
    <property type="evidence" value="ECO:0007669"/>
    <property type="project" value="UniProtKB-KW"/>
</dbReference>
<feature type="compositionally biased region" description="Low complexity" evidence="7">
    <location>
        <begin position="2233"/>
        <end position="2249"/>
    </location>
</feature>
<reference evidence="12" key="2">
    <citation type="submission" date="2024-04" db="EMBL/GenBank/DDBJ databases">
        <authorList>
            <person name="Chen Y."/>
            <person name="Shah S."/>
            <person name="Dougan E. K."/>
            <person name="Thang M."/>
            <person name="Chan C."/>
        </authorList>
    </citation>
    <scope>NUCLEOTIDE SEQUENCE [LARGE SCALE GENOMIC DNA]</scope>
</reference>
<proteinExistence type="predicted"/>
<feature type="region of interest" description="Disordered" evidence="7">
    <location>
        <begin position="1171"/>
        <end position="1200"/>
    </location>
</feature>
<dbReference type="EMBL" id="CAMXCT030006639">
    <property type="protein sequence ID" value="CAL4804828.1"/>
    <property type="molecule type" value="Genomic_DNA"/>
</dbReference>
<feature type="domain" description="Peptidase A2" evidence="9">
    <location>
        <begin position="430"/>
        <end position="520"/>
    </location>
</feature>
<organism evidence="11">
    <name type="scientific">Cladocopium goreaui</name>
    <dbReference type="NCBI Taxonomy" id="2562237"/>
    <lineage>
        <taxon>Eukaryota</taxon>
        <taxon>Sar</taxon>
        <taxon>Alveolata</taxon>
        <taxon>Dinophyceae</taxon>
        <taxon>Suessiales</taxon>
        <taxon>Symbiodiniaceae</taxon>
        <taxon>Cladocopium</taxon>
    </lineage>
</organism>
<evidence type="ECO:0000256" key="1">
    <source>
        <dbReference type="ARBA" id="ARBA00022679"/>
    </source>
</evidence>
<dbReference type="PROSITE" id="PS50158">
    <property type="entry name" value="ZF_CCHC"/>
    <property type="match status" value="1"/>
</dbReference>
<dbReference type="PROSITE" id="PS50994">
    <property type="entry name" value="INTEGRASE"/>
    <property type="match status" value="1"/>
</dbReference>
<accession>A0A9P1GMD9</accession>
<evidence type="ECO:0000256" key="6">
    <source>
        <dbReference type="PROSITE-ProRule" id="PRU00047"/>
    </source>
</evidence>
<feature type="compositionally biased region" description="Basic and acidic residues" evidence="7">
    <location>
        <begin position="614"/>
        <end position="623"/>
    </location>
</feature>
<feature type="region of interest" description="Disordered" evidence="7">
    <location>
        <begin position="1092"/>
        <end position="1134"/>
    </location>
</feature>
<evidence type="ECO:0000259" key="10">
    <source>
        <dbReference type="PROSITE" id="PS50994"/>
    </source>
</evidence>
<evidence type="ECO:0000259" key="8">
    <source>
        <dbReference type="PROSITE" id="PS50158"/>
    </source>
</evidence>
<dbReference type="EMBL" id="CAMXCT020006639">
    <property type="protein sequence ID" value="CAL1170891.1"/>
    <property type="molecule type" value="Genomic_DNA"/>
</dbReference>
<dbReference type="SMART" id="SM00343">
    <property type="entry name" value="ZnF_C2HC"/>
    <property type="match status" value="1"/>
</dbReference>
<keyword evidence="14" id="KW-1185">Reference proteome</keyword>
<dbReference type="InterPro" id="IPR012337">
    <property type="entry name" value="RNaseH-like_sf"/>
</dbReference>
<dbReference type="GO" id="GO:0004190">
    <property type="term" value="F:aspartic-type endopeptidase activity"/>
    <property type="evidence" value="ECO:0007669"/>
    <property type="project" value="InterPro"/>
</dbReference>
<feature type="region of interest" description="Disordered" evidence="7">
    <location>
        <begin position="1"/>
        <end position="37"/>
    </location>
</feature>
<dbReference type="Pfam" id="PF00098">
    <property type="entry name" value="zf-CCHC"/>
    <property type="match status" value="1"/>
</dbReference>
<dbReference type="OrthoDB" id="448248at2759"/>